<evidence type="ECO:0000256" key="1">
    <source>
        <dbReference type="SAM" id="MobiDB-lite"/>
    </source>
</evidence>
<comment type="caution">
    <text evidence="2">The sequence shown here is derived from an EMBL/GenBank/DDBJ whole genome shotgun (WGS) entry which is preliminary data.</text>
</comment>
<protein>
    <submittedName>
        <fullName evidence="2">Uncharacterized protein</fullName>
    </submittedName>
</protein>
<reference evidence="2" key="1">
    <citation type="journal article" date="2020" name="bioRxiv">
        <title>Hybrid origin of Populus tomentosa Carr. identified through genome sequencing and phylogenomic analysis.</title>
        <authorList>
            <person name="An X."/>
            <person name="Gao K."/>
            <person name="Chen Z."/>
            <person name="Li J."/>
            <person name="Yang X."/>
            <person name="Yang X."/>
            <person name="Zhou J."/>
            <person name="Guo T."/>
            <person name="Zhao T."/>
            <person name="Huang S."/>
            <person name="Miao D."/>
            <person name="Khan W.U."/>
            <person name="Rao P."/>
            <person name="Ye M."/>
            <person name="Lei B."/>
            <person name="Liao W."/>
            <person name="Wang J."/>
            <person name="Ji L."/>
            <person name="Li Y."/>
            <person name="Guo B."/>
            <person name="Mustafa N.S."/>
            <person name="Li S."/>
            <person name="Yun Q."/>
            <person name="Keller S.R."/>
            <person name="Mao J."/>
            <person name="Zhang R."/>
            <person name="Strauss S.H."/>
        </authorList>
    </citation>
    <scope>NUCLEOTIDE SEQUENCE</scope>
    <source>
        <strain evidence="2">GM15</strain>
        <tissue evidence="2">Leaf</tissue>
    </source>
</reference>
<sequence>MSSIGVACAVVYVKQKRQMEKIKRMEEERVRRGESVVGEEKVGGSASTSGKCKKKVHPGASVSPYPRRSGAMQRWPREEDGEEGVAMNTKVQGTLARRGLLDLSLLMLRAGCGYSHVLYLLHCPFRVSVSGGSGG</sequence>
<keyword evidence="3" id="KW-1185">Reference proteome</keyword>
<accession>A0A8X8CVT2</accession>
<dbReference type="AlphaFoldDB" id="A0A8X8CVT2"/>
<evidence type="ECO:0000313" key="3">
    <source>
        <dbReference type="Proteomes" id="UP000886885"/>
    </source>
</evidence>
<organism evidence="2 3">
    <name type="scientific">Populus tomentosa</name>
    <name type="common">Chinese white poplar</name>
    <dbReference type="NCBI Taxonomy" id="118781"/>
    <lineage>
        <taxon>Eukaryota</taxon>
        <taxon>Viridiplantae</taxon>
        <taxon>Streptophyta</taxon>
        <taxon>Embryophyta</taxon>
        <taxon>Tracheophyta</taxon>
        <taxon>Spermatophyta</taxon>
        <taxon>Magnoliopsida</taxon>
        <taxon>eudicotyledons</taxon>
        <taxon>Gunneridae</taxon>
        <taxon>Pentapetalae</taxon>
        <taxon>rosids</taxon>
        <taxon>fabids</taxon>
        <taxon>Malpighiales</taxon>
        <taxon>Salicaceae</taxon>
        <taxon>Saliceae</taxon>
        <taxon>Populus</taxon>
    </lineage>
</organism>
<gene>
    <name evidence="2" type="ORF">POTOM_027313</name>
</gene>
<feature type="region of interest" description="Disordered" evidence="1">
    <location>
        <begin position="26"/>
        <end position="87"/>
    </location>
</feature>
<dbReference type="PANTHER" id="PTHR34950">
    <property type="entry name" value="OS04G0457400 PROTEIN"/>
    <property type="match status" value="1"/>
</dbReference>
<dbReference type="Proteomes" id="UP000886885">
    <property type="component" value="Chromosome 7A"/>
</dbReference>
<evidence type="ECO:0000313" key="2">
    <source>
        <dbReference type="EMBL" id="KAG6768399.1"/>
    </source>
</evidence>
<dbReference type="EMBL" id="JAAWWB010000013">
    <property type="protein sequence ID" value="KAG6768399.1"/>
    <property type="molecule type" value="Genomic_DNA"/>
</dbReference>
<name>A0A8X8CVT2_POPTO</name>
<dbReference type="PANTHER" id="PTHR34950:SF2">
    <property type="entry name" value="OS10G0364900 PROTEIN"/>
    <property type="match status" value="1"/>
</dbReference>
<proteinExistence type="predicted"/>
<feature type="compositionally biased region" description="Basic and acidic residues" evidence="1">
    <location>
        <begin position="26"/>
        <end position="42"/>
    </location>
</feature>